<keyword evidence="2" id="KW-0288">FMN</keyword>
<dbReference type="PANTHER" id="PTHR32332">
    <property type="entry name" value="2-NITROPROPANE DIOXYGENASE"/>
    <property type="match status" value="1"/>
</dbReference>
<dbReference type="PANTHER" id="PTHR32332:SF18">
    <property type="entry name" value="2-NITROPROPANE DIOXYGENASE"/>
    <property type="match status" value="1"/>
</dbReference>
<keyword evidence="1" id="KW-0285">Flavoprotein</keyword>
<dbReference type="InterPro" id="IPR013785">
    <property type="entry name" value="Aldolase_TIM"/>
</dbReference>
<dbReference type="Proteomes" id="UP000637423">
    <property type="component" value="Unassembled WGS sequence"/>
</dbReference>
<gene>
    <name evidence="4" type="ORF">GCM10011396_16350</name>
</gene>
<dbReference type="InterPro" id="IPR004136">
    <property type="entry name" value="NMO"/>
</dbReference>
<evidence type="ECO:0000256" key="1">
    <source>
        <dbReference type="ARBA" id="ARBA00022630"/>
    </source>
</evidence>
<organism evidence="4 5">
    <name type="scientific">Undibacterium terreum</name>
    <dbReference type="NCBI Taxonomy" id="1224302"/>
    <lineage>
        <taxon>Bacteria</taxon>
        <taxon>Pseudomonadati</taxon>
        <taxon>Pseudomonadota</taxon>
        <taxon>Betaproteobacteria</taxon>
        <taxon>Burkholderiales</taxon>
        <taxon>Oxalobacteraceae</taxon>
        <taxon>Undibacterium</taxon>
    </lineage>
</organism>
<keyword evidence="4" id="KW-0223">Dioxygenase</keyword>
<reference evidence="4" key="2">
    <citation type="submission" date="2020-09" db="EMBL/GenBank/DDBJ databases">
        <authorList>
            <person name="Sun Q."/>
            <person name="Zhou Y."/>
        </authorList>
    </citation>
    <scope>NUCLEOTIDE SEQUENCE</scope>
    <source>
        <strain evidence="4">CGMCC 1.10998</strain>
    </source>
</reference>
<evidence type="ECO:0000313" key="4">
    <source>
        <dbReference type="EMBL" id="GGC70041.1"/>
    </source>
</evidence>
<evidence type="ECO:0000256" key="2">
    <source>
        <dbReference type="ARBA" id="ARBA00022643"/>
    </source>
</evidence>
<proteinExistence type="predicted"/>
<protein>
    <submittedName>
        <fullName evidence="4">2-nitropropane dioxygenase</fullName>
    </submittedName>
</protein>
<dbReference type="EMBL" id="BMED01000001">
    <property type="protein sequence ID" value="GGC70041.1"/>
    <property type="molecule type" value="Genomic_DNA"/>
</dbReference>
<keyword evidence="3" id="KW-0560">Oxidoreductase</keyword>
<dbReference type="Pfam" id="PF03060">
    <property type="entry name" value="NMO"/>
    <property type="match status" value="1"/>
</dbReference>
<evidence type="ECO:0000256" key="3">
    <source>
        <dbReference type="ARBA" id="ARBA00023002"/>
    </source>
</evidence>
<sequence>MGVGVSAHKLAGSVARLGAMGTISSVDLRRHHADLMQQTGKSRDKAAIDHANLIALDREIKSAKQTAAGNGMVAVNIMRAVSEYANYVRQACISGADAIVVGAGLPLDLPDLTRDFEQIALIPILSDARGISLLLKKWMRKNRLPDAIVIENPQYAAGHLGAAGLEEINSPHFGFAIVLEQTIAVMKELQLEPEAIPLIVAGGINSHKKMHDMISLGANGVQLGTPFAVTAEGDAHPLFKKTLVDAQEEDIVTFMSVAGLPARAVRTPWLENYLRKEAKLQSKAGIKECTVGFDCLQQCGLRDGLEKSGQFCIDTQLAFALAGDVKRGLFFRGSEPLPFGNAIRSVKELMDFILNGISPSANAAALST</sequence>
<keyword evidence="5" id="KW-1185">Reference proteome</keyword>
<reference evidence="4" key="1">
    <citation type="journal article" date="2014" name="Int. J. Syst. Evol. Microbiol.">
        <title>Complete genome sequence of Corynebacterium casei LMG S-19264T (=DSM 44701T), isolated from a smear-ripened cheese.</title>
        <authorList>
            <consortium name="US DOE Joint Genome Institute (JGI-PGF)"/>
            <person name="Walter F."/>
            <person name="Albersmeier A."/>
            <person name="Kalinowski J."/>
            <person name="Ruckert C."/>
        </authorList>
    </citation>
    <scope>NUCLEOTIDE SEQUENCE</scope>
    <source>
        <strain evidence="4">CGMCC 1.10998</strain>
    </source>
</reference>
<dbReference type="Gene3D" id="3.20.20.70">
    <property type="entry name" value="Aldolase class I"/>
    <property type="match status" value="1"/>
</dbReference>
<accession>A0A916UGF3</accession>
<name>A0A916UGF3_9BURK</name>
<evidence type="ECO:0000313" key="5">
    <source>
        <dbReference type="Proteomes" id="UP000637423"/>
    </source>
</evidence>
<comment type="caution">
    <text evidence="4">The sequence shown here is derived from an EMBL/GenBank/DDBJ whole genome shotgun (WGS) entry which is preliminary data.</text>
</comment>
<dbReference type="AlphaFoldDB" id="A0A916UGF3"/>
<dbReference type="SUPFAM" id="SSF51412">
    <property type="entry name" value="Inosine monophosphate dehydrogenase (IMPDH)"/>
    <property type="match status" value="1"/>
</dbReference>
<dbReference type="GO" id="GO:0051213">
    <property type="term" value="F:dioxygenase activity"/>
    <property type="evidence" value="ECO:0007669"/>
    <property type="project" value="UniProtKB-KW"/>
</dbReference>
<dbReference type="CDD" id="cd04730">
    <property type="entry name" value="NPD_like"/>
    <property type="match status" value="1"/>
</dbReference>
<dbReference type="GO" id="GO:0018580">
    <property type="term" value="F:nitronate monooxygenase activity"/>
    <property type="evidence" value="ECO:0007669"/>
    <property type="project" value="InterPro"/>
</dbReference>